<evidence type="ECO:0000313" key="2">
    <source>
        <dbReference type="EMBL" id="KAH9497126.1"/>
    </source>
</evidence>
<dbReference type="EMBL" id="ASGP02000007">
    <property type="protein sequence ID" value="KAH9497126.1"/>
    <property type="molecule type" value="Genomic_DNA"/>
</dbReference>
<organism evidence="2 3">
    <name type="scientific">Dermatophagoides farinae</name>
    <name type="common">American house dust mite</name>
    <dbReference type="NCBI Taxonomy" id="6954"/>
    <lineage>
        <taxon>Eukaryota</taxon>
        <taxon>Metazoa</taxon>
        <taxon>Ecdysozoa</taxon>
        <taxon>Arthropoda</taxon>
        <taxon>Chelicerata</taxon>
        <taxon>Arachnida</taxon>
        <taxon>Acari</taxon>
        <taxon>Acariformes</taxon>
        <taxon>Sarcoptiformes</taxon>
        <taxon>Astigmata</taxon>
        <taxon>Psoroptidia</taxon>
        <taxon>Analgoidea</taxon>
        <taxon>Pyroglyphidae</taxon>
        <taxon>Dermatophagoidinae</taxon>
        <taxon>Dermatophagoides</taxon>
    </lineage>
</organism>
<gene>
    <name evidence="2" type="ORF">DERF_013133</name>
</gene>
<feature type="region of interest" description="Disordered" evidence="1">
    <location>
        <begin position="38"/>
        <end position="61"/>
    </location>
</feature>
<evidence type="ECO:0000313" key="3">
    <source>
        <dbReference type="Proteomes" id="UP000790347"/>
    </source>
</evidence>
<evidence type="ECO:0000256" key="1">
    <source>
        <dbReference type="SAM" id="MobiDB-lite"/>
    </source>
</evidence>
<protein>
    <submittedName>
        <fullName evidence="2">Uncharacterized protein</fullName>
    </submittedName>
</protein>
<comment type="caution">
    <text evidence="2">The sequence shown here is derived from an EMBL/GenBank/DDBJ whole genome shotgun (WGS) entry which is preliminary data.</text>
</comment>
<sequence>MSRSFIHSFAIWGKKIVGQHHYVSVNGYIPYPMKKKCNQPKLPKKYSNNDDIENQSDPKKK</sequence>
<keyword evidence="3" id="KW-1185">Reference proteome</keyword>
<reference evidence="2" key="1">
    <citation type="submission" date="2013-05" db="EMBL/GenBank/DDBJ databases">
        <authorList>
            <person name="Yim A.K.Y."/>
            <person name="Chan T.F."/>
            <person name="Ji K.M."/>
            <person name="Liu X.Y."/>
            <person name="Zhou J.W."/>
            <person name="Li R.Q."/>
            <person name="Yang K.Y."/>
            <person name="Li J."/>
            <person name="Li M."/>
            <person name="Law P.T.W."/>
            <person name="Wu Y.L."/>
            <person name="Cai Z.L."/>
            <person name="Qin H."/>
            <person name="Bao Y."/>
            <person name="Leung R.K.K."/>
            <person name="Ng P.K.S."/>
            <person name="Zou J."/>
            <person name="Zhong X.J."/>
            <person name="Ran P.X."/>
            <person name="Zhong N.S."/>
            <person name="Liu Z.G."/>
            <person name="Tsui S.K.W."/>
        </authorList>
    </citation>
    <scope>NUCLEOTIDE SEQUENCE</scope>
    <source>
        <strain evidence="2">Derf</strain>
        <tissue evidence="2">Whole organism</tissue>
    </source>
</reference>
<accession>A0A922HPI7</accession>
<dbReference type="Proteomes" id="UP000790347">
    <property type="component" value="Unassembled WGS sequence"/>
</dbReference>
<proteinExistence type="predicted"/>
<name>A0A922HPI7_DERFA</name>
<reference evidence="2" key="2">
    <citation type="journal article" date="2022" name="Res Sq">
        <title>Comparative Genomics Reveals Insights into the Divergent Evolution of Astigmatic Mites and Household Pest Adaptations.</title>
        <authorList>
            <person name="Xiong Q."/>
            <person name="Wan A.T.-Y."/>
            <person name="Liu X.-Y."/>
            <person name="Fung C.S.-H."/>
            <person name="Xiao X."/>
            <person name="Malainual N."/>
            <person name="Hou J."/>
            <person name="Wang L."/>
            <person name="Wang M."/>
            <person name="Yang K."/>
            <person name="Cui Y."/>
            <person name="Leung E."/>
            <person name="Nong W."/>
            <person name="Shin S.-K."/>
            <person name="Au S."/>
            <person name="Jeong K.Y."/>
            <person name="Chew F.T."/>
            <person name="Hui J."/>
            <person name="Leung T.F."/>
            <person name="Tungtrongchitr A."/>
            <person name="Zhong N."/>
            <person name="Liu Z."/>
            <person name="Tsui S."/>
        </authorList>
    </citation>
    <scope>NUCLEOTIDE SEQUENCE</scope>
    <source>
        <strain evidence="2">Derf</strain>
        <tissue evidence="2">Whole organism</tissue>
    </source>
</reference>
<dbReference type="AlphaFoldDB" id="A0A922HPI7"/>